<reference evidence="2 3" key="1">
    <citation type="submission" date="2019-08" db="EMBL/GenBank/DDBJ databases">
        <title>In-depth cultivation of the pig gut microbiome towards novel bacterial diversity and tailored functional studies.</title>
        <authorList>
            <person name="Wylensek D."/>
            <person name="Hitch T.C.A."/>
            <person name="Clavel T."/>
        </authorList>
    </citation>
    <scope>NUCLEOTIDE SEQUENCE [LARGE SCALE GENOMIC DNA]</scope>
    <source>
        <strain evidence="2 3">BL-389-WT-3D</strain>
    </source>
</reference>
<accession>A0A844F885</accession>
<dbReference type="RefSeq" id="WP_004606267.1">
    <property type="nucleotide sequence ID" value="NZ_AP024846.1"/>
</dbReference>
<organism evidence="2 3">
    <name type="scientific">Clostridium scindens (strain JCM 10418 / VPI 12708)</name>
    <dbReference type="NCBI Taxonomy" id="29347"/>
    <lineage>
        <taxon>Bacteria</taxon>
        <taxon>Bacillati</taxon>
        <taxon>Bacillota</taxon>
        <taxon>Clostridia</taxon>
        <taxon>Lachnospirales</taxon>
        <taxon>Lachnospiraceae</taxon>
    </lineage>
</organism>
<protein>
    <submittedName>
        <fullName evidence="2">Uncharacterized protein</fullName>
    </submittedName>
</protein>
<dbReference type="AlphaFoldDB" id="A0A844F885"/>
<sequence>MPETIRIFVIVTCVILIGALLILYIGGRADAKNNLLHRAWNSFLCAYLKLDIHMSYGADYLKNGRRTTYEEEFAGYRPQGEAGEGIRRKKMRLEELQKTGGNRQELGKKDRYNLKILK</sequence>
<proteinExistence type="predicted"/>
<keyword evidence="1" id="KW-1133">Transmembrane helix</keyword>
<evidence type="ECO:0000313" key="2">
    <source>
        <dbReference type="EMBL" id="MSS41636.1"/>
    </source>
</evidence>
<evidence type="ECO:0000256" key="1">
    <source>
        <dbReference type="SAM" id="Phobius"/>
    </source>
</evidence>
<dbReference type="EMBL" id="VUMB01000043">
    <property type="protein sequence ID" value="MSS41636.1"/>
    <property type="molecule type" value="Genomic_DNA"/>
</dbReference>
<dbReference type="GeneID" id="62697027"/>
<gene>
    <name evidence="2" type="ORF">FYJ37_15175</name>
</gene>
<keyword evidence="1" id="KW-0812">Transmembrane</keyword>
<keyword evidence="1" id="KW-0472">Membrane</keyword>
<dbReference type="Proteomes" id="UP000462363">
    <property type="component" value="Unassembled WGS sequence"/>
</dbReference>
<feature type="transmembrane region" description="Helical" evidence="1">
    <location>
        <begin position="6"/>
        <end position="26"/>
    </location>
</feature>
<comment type="caution">
    <text evidence="2">The sequence shown here is derived from an EMBL/GenBank/DDBJ whole genome shotgun (WGS) entry which is preliminary data.</text>
</comment>
<evidence type="ECO:0000313" key="3">
    <source>
        <dbReference type="Proteomes" id="UP000462363"/>
    </source>
</evidence>
<name>A0A844F885_CLOSV</name>